<dbReference type="PROSITE" id="PS50887">
    <property type="entry name" value="GGDEF"/>
    <property type="match status" value="1"/>
</dbReference>
<keyword evidence="3" id="KW-0732">Signal</keyword>
<feature type="transmembrane region" description="Helical" evidence="2">
    <location>
        <begin position="318"/>
        <end position="338"/>
    </location>
</feature>
<comment type="caution">
    <text evidence="5">The sequence shown here is derived from an EMBL/GenBank/DDBJ whole genome shotgun (WGS) entry which is preliminary data.</text>
</comment>
<dbReference type="Pfam" id="PF07695">
    <property type="entry name" value="7TMR-DISM_7TM"/>
    <property type="match status" value="1"/>
</dbReference>
<dbReference type="InterPro" id="IPR011622">
    <property type="entry name" value="7TMR_DISM_rcpt_extracell_dom2"/>
</dbReference>
<organism evidence="5 6">
    <name type="scientific">Shewanella septentrionalis</name>
    <dbReference type="NCBI Taxonomy" id="2952223"/>
    <lineage>
        <taxon>Bacteria</taxon>
        <taxon>Pseudomonadati</taxon>
        <taxon>Pseudomonadota</taxon>
        <taxon>Gammaproteobacteria</taxon>
        <taxon>Alteromonadales</taxon>
        <taxon>Shewanellaceae</taxon>
        <taxon>Shewanella</taxon>
    </lineage>
</organism>
<feature type="transmembrane region" description="Helical" evidence="2">
    <location>
        <begin position="232"/>
        <end position="252"/>
    </location>
</feature>
<feature type="chain" id="PRO_5040984389" description="diguanylate cyclase" evidence="3">
    <location>
        <begin position="26"/>
        <end position="557"/>
    </location>
</feature>
<keyword evidence="2" id="KW-0812">Transmembrane</keyword>
<gene>
    <name evidence="5" type="ORF">NE536_16745</name>
</gene>
<dbReference type="Proteomes" id="UP001155604">
    <property type="component" value="Unassembled WGS sequence"/>
</dbReference>
<dbReference type="InterPro" id="IPR029787">
    <property type="entry name" value="Nucleotide_cyclase"/>
</dbReference>
<dbReference type="Gene3D" id="3.30.70.270">
    <property type="match status" value="1"/>
</dbReference>
<evidence type="ECO:0000256" key="1">
    <source>
        <dbReference type="ARBA" id="ARBA00012528"/>
    </source>
</evidence>
<evidence type="ECO:0000313" key="5">
    <source>
        <dbReference type="EMBL" id="MCT7947011.1"/>
    </source>
</evidence>
<dbReference type="Pfam" id="PF07696">
    <property type="entry name" value="7TMR-DISMED2"/>
    <property type="match status" value="1"/>
</dbReference>
<keyword evidence="2" id="KW-0472">Membrane</keyword>
<dbReference type="GO" id="GO:1902201">
    <property type="term" value="P:negative regulation of bacterial-type flagellum-dependent cell motility"/>
    <property type="evidence" value="ECO:0007669"/>
    <property type="project" value="TreeGrafter"/>
</dbReference>
<evidence type="ECO:0000259" key="4">
    <source>
        <dbReference type="PROSITE" id="PS50887"/>
    </source>
</evidence>
<accession>A0A9X3AVA1</accession>
<dbReference type="SUPFAM" id="SSF55073">
    <property type="entry name" value="Nucleotide cyclase"/>
    <property type="match status" value="1"/>
</dbReference>
<dbReference type="InterPro" id="IPR043128">
    <property type="entry name" value="Rev_trsase/Diguanyl_cyclase"/>
</dbReference>
<dbReference type="GO" id="GO:0005886">
    <property type="term" value="C:plasma membrane"/>
    <property type="evidence" value="ECO:0007669"/>
    <property type="project" value="TreeGrafter"/>
</dbReference>
<evidence type="ECO:0000256" key="2">
    <source>
        <dbReference type="SAM" id="Phobius"/>
    </source>
</evidence>
<feature type="transmembrane region" description="Helical" evidence="2">
    <location>
        <begin position="288"/>
        <end position="309"/>
    </location>
</feature>
<keyword evidence="6" id="KW-1185">Reference proteome</keyword>
<proteinExistence type="predicted"/>
<reference evidence="5" key="1">
    <citation type="journal article" date="2023" name="Int. J. Syst. Evol. Microbiol.">
        <title>&lt;i&gt;Shewanella septentrionalis&lt;/i&gt; sp. nov. and &lt;i&gt;Shewanella holmiensis&lt;/i&gt; sp. nov., isolated from Baltic Sea water and sediments.</title>
        <authorList>
            <person name="Martin-Rodriguez A.J."/>
            <person name="Thorell K."/>
            <person name="Joffre E."/>
            <person name="Jensie-Markopoulos S."/>
            <person name="Moore E.R.B."/>
            <person name="Sjoling A."/>
        </authorList>
    </citation>
    <scope>NUCLEOTIDE SEQUENCE</scope>
    <source>
        <strain evidence="5">SP1W3</strain>
    </source>
</reference>
<feature type="transmembrane region" description="Helical" evidence="2">
    <location>
        <begin position="170"/>
        <end position="193"/>
    </location>
</feature>
<dbReference type="NCBIfam" id="TIGR00254">
    <property type="entry name" value="GGDEF"/>
    <property type="match status" value="1"/>
</dbReference>
<evidence type="ECO:0000313" key="6">
    <source>
        <dbReference type="Proteomes" id="UP001155604"/>
    </source>
</evidence>
<keyword evidence="2" id="KW-1133">Transmembrane helix</keyword>
<dbReference type="EC" id="2.7.7.65" evidence="1"/>
<dbReference type="GO" id="GO:0052621">
    <property type="term" value="F:diguanylate cyclase activity"/>
    <property type="evidence" value="ECO:0007669"/>
    <property type="project" value="UniProtKB-EC"/>
</dbReference>
<dbReference type="EMBL" id="JAMTCC010000031">
    <property type="protein sequence ID" value="MCT7947011.1"/>
    <property type="molecule type" value="Genomic_DNA"/>
</dbReference>
<feature type="transmembrane region" description="Helical" evidence="2">
    <location>
        <begin position="264"/>
        <end position="282"/>
    </location>
</feature>
<feature type="transmembrane region" description="Helical" evidence="2">
    <location>
        <begin position="200"/>
        <end position="220"/>
    </location>
</feature>
<dbReference type="PANTHER" id="PTHR45138">
    <property type="entry name" value="REGULATORY COMPONENTS OF SENSORY TRANSDUCTION SYSTEM"/>
    <property type="match status" value="1"/>
</dbReference>
<dbReference type="PANTHER" id="PTHR45138:SF24">
    <property type="entry name" value="DIGUANYLATE CYCLASE DGCC-RELATED"/>
    <property type="match status" value="1"/>
</dbReference>
<feature type="signal peptide" evidence="3">
    <location>
        <begin position="1"/>
        <end position="25"/>
    </location>
</feature>
<dbReference type="InterPro" id="IPR050469">
    <property type="entry name" value="Diguanylate_Cyclase"/>
</dbReference>
<feature type="domain" description="GGDEF" evidence="4">
    <location>
        <begin position="422"/>
        <end position="549"/>
    </location>
</feature>
<dbReference type="Pfam" id="PF00990">
    <property type="entry name" value="GGDEF"/>
    <property type="match status" value="1"/>
</dbReference>
<evidence type="ECO:0000256" key="3">
    <source>
        <dbReference type="SAM" id="SignalP"/>
    </source>
</evidence>
<dbReference type="RefSeq" id="WP_261273397.1">
    <property type="nucleotide sequence ID" value="NZ_JAMTCC010000031.1"/>
</dbReference>
<dbReference type="InterPro" id="IPR000160">
    <property type="entry name" value="GGDEF_dom"/>
</dbReference>
<dbReference type="AlphaFoldDB" id="A0A9X3AVA1"/>
<sequence>MNKLKQTLFWCFLLFIWTLSPSVLSAEIAFNSPYLFHAQADQQPPKQFDAVPNWMGQLDEANSVSLTGGDYWMITPVMVNQRQSNWVVDASNSIIESVDYWILGSDGSTQHAHSGYTAPYEFLFDYGRKVTLNMGTDYWLLVKLSSRYYSSPPEIALQSVTDHQLMSDRLAMAVLLCLGGLLFIALYNILIYISILDKAFLYYGLYVFAYFGGWALTFHLPAHLFNFHYLELHHLFFISLPIFNIMFYKHFLQLPSYSPRLWRLSQYLMFACIVALPTSIWLLSYTAIIASVLIMLWIALAITCGNVCLMKGFAPARYFILAFTCLLLPAVIILPGNMGLTPDFIEHAELATLMGGTADALLLSLALANKLKLLAEERKAHIEELAIAWEKARLDGLTRVGNRYAFDEYMNSQLGFADKVVQPMALALLNIDSLKSVNETLGHQEGDRLLQVIVQLLQATDLAHLKLYRISGDEFVVVTPSVGIPLLLGSLNGLGEQLASQGFKDCQCSFGISLNSEVADPHEWLRSADTNLYQSRMDKRRQEYADTSGVDVRLHLS</sequence>
<dbReference type="CDD" id="cd01949">
    <property type="entry name" value="GGDEF"/>
    <property type="match status" value="1"/>
</dbReference>
<dbReference type="GO" id="GO:0043709">
    <property type="term" value="P:cell adhesion involved in single-species biofilm formation"/>
    <property type="evidence" value="ECO:0007669"/>
    <property type="project" value="TreeGrafter"/>
</dbReference>
<dbReference type="InterPro" id="IPR011623">
    <property type="entry name" value="7TMR_DISM_rcpt_extracell_dom1"/>
</dbReference>
<name>A0A9X3AVA1_9GAMM</name>
<dbReference type="SMART" id="SM00267">
    <property type="entry name" value="GGDEF"/>
    <property type="match status" value="1"/>
</dbReference>
<protein>
    <recommendedName>
        <fullName evidence="1">diguanylate cyclase</fullName>
        <ecNumber evidence="1">2.7.7.65</ecNumber>
    </recommendedName>
</protein>